<dbReference type="Pfam" id="PF01590">
    <property type="entry name" value="GAF"/>
    <property type="match status" value="1"/>
</dbReference>
<dbReference type="InterPro" id="IPR036457">
    <property type="entry name" value="PPM-type-like_dom_sf"/>
</dbReference>
<dbReference type="OrthoDB" id="118142at2"/>
<accession>A0A3N1GXA5</accession>
<evidence type="ECO:0000313" key="18">
    <source>
        <dbReference type="EMBL" id="ROP34779.1"/>
    </source>
</evidence>
<evidence type="ECO:0000313" key="19">
    <source>
        <dbReference type="Proteomes" id="UP000276232"/>
    </source>
</evidence>
<keyword evidence="9" id="KW-0460">Magnesium</keyword>
<feature type="domain" description="GAF" evidence="16">
    <location>
        <begin position="13"/>
        <end position="158"/>
    </location>
</feature>
<evidence type="ECO:0000256" key="10">
    <source>
        <dbReference type="ARBA" id="ARBA00022912"/>
    </source>
</evidence>
<keyword evidence="10" id="KW-0904">Protein phosphatase</keyword>
<protein>
    <recommendedName>
        <fullName evidence="1">protein-serine/threonine phosphatase</fullName>
        <ecNumber evidence="1">3.1.3.16</ecNumber>
    </recommendedName>
    <alternativeName>
        <fullName evidence="15">Protein-serine/threonine phosphatase</fullName>
    </alternativeName>
    <alternativeName>
        <fullName evidence="14">Serine/threonine-protein kinase</fullName>
    </alternativeName>
</protein>
<evidence type="ECO:0000256" key="9">
    <source>
        <dbReference type="ARBA" id="ARBA00022842"/>
    </source>
</evidence>
<evidence type="ECO:0000256" key="12">
    <source>
        <dbReference type="ARBA" id="ARBA00047761"/>
    </source>
</evidence>
<keyword evidence="3" id="KW-0808">Transferase</keyword>
<evidence type="ECO:0000256" key="5">
    <source>
        <dbReference type="ARBA" id="ARBA00022741"/>
    </source>
</evidence>
<comment type="catalytic activity">
    <reaction evidence="12">
        <text>O-phospho-L-seryl-[protein] + H2O = L-seryl-[protein] + phosphate</text>
        <dbReference type="Rhea" id="RHEA:20629"/>
        <dbReference type="Rhea" id="RHEA-COMP:9863"/>
        <dbReference type="Rhea" id="RHEA-COMP:11604"/>
        <dbReference type="ChEBI" id="CHEBI:15377"/>
        <dbReference type="ChEBI" id="CHEBI:29999"/>
        <dbReference type="ChEBI" id="CHEBI:43474"/>
        <dbReference type="ChEBI" id="CHEBI:83421"/>
        <dbReference type="EC" id="3.1.3.16"/>
    </reaction>
</comment>
<dbReference type="RefSeq" id="WP_123380649.1">
    <property type="nucleotide sequence ID" value="NZ_RJKN01000006.1"/>
</dbReference>
<keyword evidence="2" id="KW-0597">Phosphoprotein</keyword>
<dbReference type="EMBL" id="RJKN01000006">
    <property type="protein sequence ID" value="ROP34779.1"/>
    <property type="molecule type" value="Genomic_DNA"/>
</dbReference>
<dbReference type="SMART" id="SM00065">
    <property type="entry name" value="GAF"/>
    <property type="match status" value="2"/>
</dbReference>
<feature type="domain" description="GAF" evidence="16">
    <location>
        <begin position="193"/>
        <end position="336"/>
    </location>
</feature>
<keyword evidence="8" id="KW-0067">ATP-binding</keyword>
<evidence type="ECO:0000256" key="13">
    <source>
        <dbReference type="ARBA" id="ARBA00056274"/>
    </source>
</evidence>
<gene>
    <name evidence="18" type="ORF">EDC03_2601</name>
</gene>
<keyword evidence="5" id="KW-0547">Nucleotide-binding</keyword>
<proteinExistence type="predicted"/>
<dbReference type="EC" id="3.1.3.16" evidence="1"/>
<dbReference type="InterPro" id="IPR052016">
    <property type="entry name" value="Bact_Sigma-Reg"/>
</dbReference>
<evidence type="ECO:0000256" key="1">
    <source>
        <dbReference type="ARBA" id="ARBA00013081"/>
    </source>
</evidence>
<dbReference type="GO" id="GO:0046872">
    <property type="term" value="F:metal ion binding"/>
    <property type="evidence" value="ECO:0007669"/>
    <property type="project" value="UniProtKB-KW"/>
</dbReference>
<sequence length="595" mass="62098">MTVADPDDLASVPADPDLDLFARLVRAQLGVSTALVSFVTPDAQLMPGAVGLPAEYQLSRRAPRRASVCQVVVADEAPLVVGDVRGHPRLADVDVDVLGVVAYAGAPLRDARGVVVGSLCAVDDRPREWTEEDVAVLLDLAAACSSEIALRQLREDAALALVESRGAWMAAAAEGRHSRLLLELSEHLSGTATPSDVLAAVLPLAHEHLGTRHAELHLLDESRRRLVRVTLDGDAPAGRRLDRRGDALSAAALTGRPVLAVDRAALLAGHPATRLDGGAEGTTAVLPLVVDRTVGVLVLAWPTAGPPEEDVRDVAEAMTRYTAQALARAELLVAQRTAATTLQLAMLTDLPRTADLELAERYVPTADGAQVGGDWYDAVVTPDGATHLVIGDVVGHDVTAAAAMGQLRSLVRSLVWAHRETPGRVLRHVDEAMAGLHLTGLATCLLARVAPPADGDGGARRVAWSSAGHLPPVLLLPDGAALLVEGRSDLLLGVRDDVARTDHELLVPPGSTLLLYTDGLVERRDRPVRDGMAELVRAVARHAGLGPDALADALLADMVGGHGGDDVALLVARTEPAGPAEQAGSVEVPGTAGRA</sequence>
<dbReference type="GO" id="GO:0004722">
    <property type="term" value="F:protein serine/threonine phosphatase activity"/>
    <property type="evidence" value="ECO:0007669"/>
    <property type="project" value="UniProtKB-EC"/>
</dbReference>
<dbReference type="InterPro" id="IPR003018">
    <property type="entry name" value="GAF"/>
</dbReference>
<evidence type="ECO:0000256" key="7">
    <source>
        <dbReference type="ARBA" id="ARBA00022801"/>
    </source>
</evidence>
<dbReference type="Pfam" id="PF07228">
    <property type="entry name" value="SpoIIE"/>
    <property type="match status" value="1"/>
</dbReference>
<dbReference type="PANTHER" id="PTHR43156">
    <property type="entry name" value="STAGE II SPORULATION PROTEIN E-RELATED"/>
    <property type="match status" value="1"/>
</dbReference>
<keyword evidence="6" id="KW-0418">Kinase</keyword>
<keyword evidence="19" id="KW-1185">Reference proteome</keyword>
<reference evidence="18 19" key="1">
    <citation type="journal article" date="2015" name="Stand. Genomic Sci.">
        <title>Genomic Encyclopedia of Bacterial and Archaeal Type Strains, Phase III: the genomes of soil and plant-associated and newly described type strains.</title>
        <authorList>
            <person name="Whitman W.B."/>
            <person name="Woyke T."/>
            <person name="Klenk H.P."/>
            <person name="Zhou Y."/>
            <person name="Lilburn T.G."/>
            <person name="Beck B.J."/>
            <person name="De Vos P."/>
            <person name="Vandamme P."/>
            <person name="Eisen J.A."/>
            <person name="Garrity G."/>
            <person name="Hugenholtz P."/>
            <person name="Kyrpides N.C."/>
        </authorList>
    </citation>
    <scope>NUCLEOTIDE SEQUENCE [LARGE SCALE GENOMIC DNA]</scope>
    <source>
        <strain evidence="18 19">CECT 7306</strain>
    </source>
</reference>
<dbReference type="Pfam" id="PF13185">
    <property type="entry name" value="GAF_2"/>
    <property type="match status" value="1"/>
</dbReference>
<dbReference type="SMART" id="SM00331">
    <property type="entry name" value="PP2C_SIG"/>
    <property type="match status" value="1"/>
</dbReference>
<evidence type="ECO:0000256" key="3">
    <source>
        <dbReference type="ARBA" id="ARBA00022679"/>
    </source>
</evidence>
<keyword evidence="11" id="KW-0464">Manganese</keyword>
<dbReference type="AlphaFoldDB" id="A0A3N1GXA5"/>
<comment type="caution">
    <text evidence="18">The sequence shown here is derived from an EMBL/GenBank/DDBJ whole genome shotgun (WGS) entry which is preliminary data.</text>
</comment>
<evidence type="ECO:0000256" key="14">
    <source>
        <dbReference type="ARBA" id="ARBA00075117"/>
    </source>
</evidence>
<dbReference type="FunFam" id="3.60.40.10:FF:000005">
    <property type="entry name" value="Serine/threonine protein phosphatase"/>
    <property type="match status" value="1"/>
</dbReference>
<keyword evidence="4" id="KW-0479">Metal-binding</keyword>
<dbReference type="InterPro" id="IPR001932">
    <property type="entry name" value="PPM-type_phosphatase-like_dom"/>
</dbReference>
<evidence type="ECO:0000256" key="4">
    <source>
        <dbReference type="ARBA" id="ARBA00022723"/>
    </source>
</evidence>
<dbReference type="GO" id="GO:0005524">
    <property type="term" value="F:ATP binding"/>
    <property type="evidence" value="ECO:0007669"/>
    <property type="project" value="UniProtKB-KW"/>
</dbReference>
<dbReference type="PANTHER" id="PTHR43156:SF2">
    <property type="entry name" value="STAGE II SPORULATION PROTEIN E"/>
    <property type="match status" value="1"/>
</dbReference>
<evidence type="ECO:0000259" key="17">
    <source>
        <dbReference type="SMART" id="SM00331"/>
    </source>
</evidence>
<organism evidence="18 19">
    <name type="scientific">Pseudokineococcus lusitanus</name>
    <dbReference type="NCBI Taxonomy" id="763993"/>
    <lineage>
        <taxon>Bacteria</taxon>
        <taxon>Bacillati</taxon>
        <taxon>Actinomycetota</taxon>
        <taxon>Actinomycetes</taxon>
        <taxon>Kineosporiales</taxon>
        <taxon>Kineosporiaceae</taxon>
        <taxon>Pseudokineococcus</taxon>
    </lineage>
</organism>
<keyword evidence="7" id="KW-0378">Hydrolase</keyword>
<dbReference type="InParanoid" id="A0A3N1GXA5"/>
<evidence type="ECO:0000256" key="15">
    <source>
        <dbReference type="ARBA" id="ARBA00081350"/>
    </source>
</evidence>
<dbReference type="GO" id="GO:0016301">
    <property type="term" value="F:kinase activity"/>
    <property type="evidence" value="ECO:0007669"/>
    <property type="project" value="UniProtKB-KW"/>
</dbReference>
<evidence type="ECO:0000256" key="11">
    <source>
        <dbReference type="ARBA" id="ARBA00023211"/>
    </source>
</evidence>
<evidence type="ECO:0000259" key="16">
    <source>
        <dbReference type="SMART" id="SM00065"/>
    </source>
</evidence>
<dbReference type="SUPFAM" id="SSF81606">
    <property type="entry name" value="PP2C-like"/>
    <property type="match status" value="1"/>
</dbReference>
<dbReference type="Proteomes" id="UP000276232">
    <property type="component" value="Unassembled WGS sequence"/>
</dbReference>
<dbReference type="Gene3D" id="3.60.40.10">
    <property type="entry name" value="PPM-type phosphatase domain"/>
    <property type="match status" value="1"/>
</dbReference>
<dbReference type="SUPFAM" id="SSF55781">
    <property type="entry name" value="GAF domain-like"/>
    <property type="match status" value="2"/>
</dbReference>
<dbReference type="Gene3D" id="3.30.450.40">
    <property type="match status" value="2"/>
</dbReference>
<name>A0A3N1GXA5_9ACTN</name>
<evidence type="ECO:0000256" key="2">
    <source>
        <dbReference type="ARBA" id="ARBA00022553"/>
    </source>
</evidence>
<dbReference type="InterPro" id="IPR029016">
    <property type="entry name" value="GAF-like_dom_sf"/>
</dbReference>
<comment type="function">
    <text evidence="13">Primarily acts as an independent SigF regulator that is sensitive to the osmosensory signal, mediating the cross talk of PknD with the SigF regulon. Possesses both phosphatase and kinase activities. The kinase domain functions as a classic anti-sigma factor-like kinase to phosphorylate the anti-anti-sigma factor domain at the canonical regulatory site, and the phosphatase domain antagonizes this activity.</text>
</comment>
<evidence type="ECO:0000256" key="6">
    <source>
        <dbReference type="ARBA" id="ARBA00022777"/>
    </source>
</evidence>
<evidence type="ECO:0000256" key="8">
    <source>
        <dbReference type="ARBA" id="ARBA00022840"/>
    </source>
</evidence>
<feature type="domain" description="PPM-type phosphatase" evidence="17">
    <location>
        <begin position="356"/>
        <end position="574"/>
    </location>
</feature>